<dbReference type="PANTHER" id="PTHR47533">
    <property type="entry name" value="PROTEIN CBG21859"/>
    <property type="match status" value="1"/>
</dbReference>
<reference evidence="1" key="2">
    <citation type="submission" date="2022-06" db="UniProtKB">
        <authorList>
            <consortium name="EnsemblMetazoa"/>
        </authorList>
    </citation>
    <scope>IDENTIFICATION</scope>
    <source>
        <strain evidence="1">DF5081</strain>
    </source>
</reference>
<dbReference type="InterPro" id="IPR029058">
    <property type="entry name" value="AB_hydrolase_fold"/>
</dbReference>
<evidence type="ECO:0000313" key="2">
    <source>
        <dbReference type="Proteomes" id="UP000005237"/>
    </source>
</evidence>
<organism evidence="1 2">
    <name type="scientific">Caenorhabditis japonica</name>
    <dbReference type="NCBI Taxonomy" id="281687"/>
    <lineage>
        <taxon>Eukaryota</taxon>
        <taxon>Metazoa</taxon>
        <taxon>Ecdysozoa</taxon>
        <taxon>Nematoda</taxon>
        <taxon>Chromadorea</taxon>
        <taxon>Rhabditida</taxon>
        <taxon>Rhabditina</taxon>
        <taxon>Rhabditomorpha</taxon>
        <taxon>Rhabditoidea</taxon>
        <taxon>Rhabditidae</taxon>
        <taxon>Peloderinae</taxon>
        <taxon>Caenorhabditis</taxon>
    </lineage>
</organism>
<keyword evidence="2" id="KW-1185">Reference proteome</keyword>
<dbReference type="AlphaFoldDB" id="A0A8R1DXE5"/>
<name>A0A8R1DXE5_CAEJA</name>
<dbReference type="EnsemblMetazoa" id="CJA15385.1">
    <property type="protein sequence ID" value="CJA15385.1"/>
    <property type="gene ID" value="WBGene00134589"/>
</dbReference>
<dbReference type="Gene3D" id="3.40.50.1820">
    <property type="entry name" value="alpha/beta hydrolase"/>
    <property type="match status" value="1"/>
</dbReference>
<reference evidence="2" key="1">
    <citation type="submission" date="2010-08" db="EMBL/GenBank/DDBJ databases">
        <authorList>
            <consortium name="Caenorhabditis japonica Sequencing Consortium"/>
            <person name="Wilson R.K."/>
        </authorList>
    </citation>
    <scope>NUCLEOTIDE SEQUENCE [LARGE SCALE GENOMIC DNA]</scope>
    <source>
        <strain evidence="2">DF5081</strain>
    </source>
</reference>
<evidence type="ECO:0008006" key="3">
    <source>
        <dbReference type="Google" id="ProtNLM"/>
    </source>
</evidence>
<protein>
    <recommendedName>
        <fullName evidence="3">AB hydrolase-1 domain-containing protein</fullName>
    </recommendedName>
</protein>
<sequence>MATEVEKQLARQPYFDLNAHVKSVLITYKAGPKLDKIVTVQAGYVDICNKPDVHGTAVSLPGSPGSHNDIKYMRDWFEKHNIRLVCTNWPGSEFVTGGLRDSYTNAERNSYMLALFEKLELKKVEKLVLIGHSRGGESALQMASILSVSRQRLNGYEEETQRCRMCGNFYNDLVGLRVADGKVSAAAILPMQTFAFEKQKEWVDDMRKKPWIRMFYAYGSKDFLVAESDSEGFATYFKGDHFVIHDRQESEETIPKIRASYANGTQTVSANFTNEGHYLQKTCPEFLIQVVGALFEAGKVEGKQEEIAVNLE</sequence>
<dbReference type="InterPro" id="IPR010463">
    <property type="entry name" value="DUF1057"/>
</dbReference>
<proteinExistence type="predicted"/>
<dbReference type="Proteomes" id="UP000005237">
    <property type="component" value="Unassembled WGS sequence"/>
</dbReference>
<evidence type="ECO:0000313" key="1">
    <source>
        <dbReference type="EnsemblMetazoa" id="CJA15385.1"/>
    </source>
</evidence>
<dbReference type="Pfam" id="PF06342">
    <property type="entry name" value="DUF1057"/>
    <property type="match status" value="2"/>
</dbReference>
<dbReference type="PANTHER" id="PTHR47533:SF5">
    <property type="entry name" value="AB HYDROLASE-1 DOMAIN-CONTAINING PROTEIN"/>
    <property type="match status" value="1"/>
</dbReference>
<dbReference type="SUPFAM" id="SSF53474">
    <property type="entry name" value="alpha/beta-Hydrolases"/>
    <property type="match status" value="1"/>
</dbReference>
<accession>A0A8R1DXE5</accession>